<feature type="transmembrane region" description="Helical" evidence="3">
    <location>
        <begin position="49"/>
        <end position="68"/>
    </location>
</feature>
<keyword evidence="5" id="KW-1185">Reference proteome</keyword>
<evidence type="ECO:0000256" key="3">
    <source>
        <dbReference type="SAM" id="Phobius"/>
    </source>
</evidence>
<accession>N1V165</accession>
<evidence type="ECO:0000313" key="4">
    <source>
        <dbReference type="EMBL" id="EMY35085.1"/>
    </source>
</evidence>
<evidence type="ECO:0000256" key="2">
    <source>
        <dbReference type="SAM" id="MobiDB-lite"/>
    </source>
</evidence>
<gene>
    <name evidence="4" type="ORF">D477_006261</name>
</gene>
<feature type="transmembrane region" description="Helical" evidence="3">
    <location>
        <begin position="74"/>
        <end position="91"/>
    </location>
</feature>
<evidence type="ECO:0008006" key="6">
    <source>
        <dbReference type="Google" id="ProtNLM"/>
    </source>
</evidence>
<sequence length="293" mass="30762">MGPESNSPRSAAQGQPAYNQPEQGRQANYQQPPGYPMPGQPPPQQKKGLAIVALVVSIVALVLCLIPVINNVAIVLGLVGLGLAIAALVIASKRKQKKGMPIAALIMSVLAIIGAIVSQLIYVSVLNSVSDAIEEGSDGVVPLTEEQQSEAAEIPALGLGESAPVGDEYTVTVNAVNLDATEDILAVSEVNEAPQGQYVLVDLSVEYTGAEEGDPWIDLGVNLVGSDARQYDPSTCSAILEKPALEVPTLENGGQGDYQVCMDVPAEAVQDAQLFVEPTLSFNDSDRVYWSVN</sequence>
<evidence type="ECO:0000256" key="1">
    <source>
        <dbReference type="ARBA" id="ARBA00022729"/>
    </source>
</evidence>
<dbReference type="OrthoDB" id="4939437at2"/>
<dbReference type="EMBL" id="ANPE02000087">
    <property type="protein sequence ID" value="EMY35085.1"/>
    <property type="molecule type" value="Genomic_DNA"/>
</dbReference>
<keyword evidence="1" id="KW-0732">Signal</keyword>
<feature type="region of interest" description="Disordered" evidence="2">
    <location>
        <begin position="1"/>
        <end position="42"/>
    </location>
</feature>
<dbReference type="AlphaFoldDB" id="N1V165"/>
<proteinExistence type="predicted"/>
<feature type="compositionally biased region" description="Polar residues" evidence="2">
    <location>
        <begin position="1"/>
        <end position="28"/>
    </location>
</feature>
<organism evidence="4 5">
    <name type="scientific">Arthrobacter crystallopoietes BAB-32</name>
    <dbReference type="NCBI Taxonomy" id="1246476"/>
    <lineage>
        <taxon>Bacteria</taxon>
        <taxon>Bacillati</taxon>
        <taxon>Actinomycetota</taxon>
        <taxon>Actinomycetes</taxon>
        <taxon>Micrococcales</taxon>
        <taxon>Micrococcaceae</taxon>
        <taxon>Crystallibacter</taxon>
    </lineage>
</organism>
<dbReference type="InterPro" id="IPR029050">
    <property type="entry name" value="Immunoprotect_excell_Ig-like"/>
</dbReference>
<protein>
    <recommendedName>
        <fullName evidence="6">DUF4352 domain-containing protein</fullName>
    </recommendedName>
</protein>
<feature type="transmembrane region" description="Helical" evidence="3">
    <location>
        <begin position="103"/>
        <end position="122"/>
    </location>
</feature>
<dbReference type="RefSeq" id="WP_005268020.1">
    <property type="nucleotide sequence ID" value="NZ_ANPE02000087.1"/>
</dbReference>
<name>N1V165_9MICC</name>
<dbReference type="Proteomes" id="UP000010729">
    <property type="component" value="Unassembled WGS sequence"/>
</dbReference>
<feature type="compositionally biased region" description="Pro residues" evidence="2">
    <location>
        <begin position="33"/>
        <end position="42"/>
    </location>
</feature>
<comment type="caution">
    <text evidence="4">The sequence shown here is derived from an EMBL/GenBank/DDBJ whole genome shotgun (WGS) entry which is preliminary data.</text>
</comment>
<evidence type="ECO:0000313" key="5">
    <source>
        <dbReference type="Proteomes" id="UP000010729"/>
    </source>
</evidence>
<keyword evidence="3" id="KW-0812">Transmembrane</keyword>
<keyword evidence="3" id="KW-1133">Transmembrane helix</keyword>
<dbReference type="Gene3D" id="2.60.40.1240">
    <property type="match status" value="1"/>
</dbReference>
<reference evidence="4 5" key="1">
    <citation type="journal article" date="2013" name="Genome Announc.">
        <title>Draft Genome Sequence of Arthrobacter crystallopoietes Strain BAB-32, Revealing Genes for Bioremediation.</title>
        <authorList>
            <person name="Joshi M.N."/>
            <person name="Pandit A.S."/>
            <person name="Sharma A."/>
            <person name="Pandya R.V."/>
            <person name="Desai S.M."/>
            <person name="Saxena A.K."/>
            <person name="Bagatharia S.B."/>
        </authorList>
    </citation>
    <scope>NUCLEOTIDE SEQUENCE [LARGE SCALE GENOMIC DNA]</scope>
    <source>
        <strain evidence="4 5">BAB-32</strain>
    </source>
</reference>
<keyword evidence="3" id="KW-0472">Membrane</keyword>